<reference evidence="6 7" key="1">
    <citation type="submission" date="2023-08" db="EMBL/GenBank/DDBJ databases">
        <title>Implementing the SeqCode for naming new Mesorhizobium species isolated from Vachellia karroo root nodules.</title>
        <authorList>
            <person name="Van Lill M."/>
        </authorList>
    </citation>
    <scope>NUCLEOTIDE SEQUENCE [LARGE SCALE GENOMIC DNA]</scope>
    <source>
        <strain evidence="6 7">VK24D</strain>
    </source>
</reference>
<evidence type="ECO:0000256" key="2">
    <source>
        <dbReference type="ARBA" id="ARBA00022723"/>
    </source>
</evidence>
<protein>
    <submittedName>
        <fullName evidence="6">Succinylglutamate desuccinylase/aspartoacylase family protein</fullName>
    </submittedName>
</protein>
<evidence type="ECO:0000313" key="6">
    <source>
        <dbReference type="EMBL" id="MDX8479867.1"/>
    </source>
</evidence>
<dbReference type="Gene3D" id="3.40.630.10">
    <property type="entry name" value="Zn peptidases"/>
    <property type="match status" value="1"/>
</dbReference>
<feature type="domain" description="Succinylglutamate desuccinylase/Aspartoacylase catalytic" evidence="5">
    <location>
        <begin position="27"/>
        <end position="217"/>
    </location>
</feature>
<dbReference type="PIRSF" id="PIRSF039012">
    <property type="entry name" value="ASP"/>
    <property type="match status" value="1"/>
</dbReference>
<evidence type="ECO:0000256" key="1">
    <source>
        <dbReference type="ARBA" id="ARBA00001947"/>
    </source>
</evidence>
<evidence type="ECO:0000259" key="5">
    <source>
        <dbReference type="Pfam" id="PF24827"/>
    </source>
</evidence>
<dbReference type="SUPFAM" id="SSF53187">
    <property type="entry name" value="Zn-dependent exopeptidases"/>
    <property type="match status" value="1"/>
</dbReference>
<evidence type="ECO:0000313" key="7">
    <source>
        <dbReference type="Proteomes" id="UP001287059"/>
    </source>
</evidence>
<keyword evidence="7" id="KW-1185">Reference proteome</keyword>
<keyword evidence="3" id="KW-0378">Hydrolase</keyword>
<keyword evidence="4" id="KW-0862">Zinc</keyword>
<dbReference type="InterPro" id="IPR053138">
    <property type="entry name" value="N-alpha-Ac-DABA_deacetylase"/>
</dbReference>
<proteinExistence type="predicted"/>
<evidence type="ECO:0000256" key="3">
    <source>
        <dbReference type="ARBA" id="ARBA00022801"/>
    </source>
</evidence>
<sequence>MKDLMRFSHPKLADFAWPHCEIRGARPGPRLCISAGVHVNEVSAIEAAVRLQKLFRPQALAGSVSIIPLLNQPARFHYSEYVCPLDGKNINFTFPGRPDGTFSDLLCQAVMNEWTAGADCYVDLHGGDLRENVCRYSIYQRTGDEAFDAHARALARCFDAQVILGLPPASMLHPGRPPTGFARDGRYAVMSEAGSHGLVEESCVEFHVNGVLNIARYLGMIDEPSEPFRNTRNACNDNIWVEAPADGEFFANIEPGDRVARNQLLGGVRDLFGEPVAELRSPADGIVLWRMTHPTLRKGMWALAIATEEPAV</sequence>
<organism evidence="6 7">
    <name type="scientific">Mesorhizobium album</name>
    <dbReference type="NCBI Taxonomy" id="3072314"/>
    <lineage>
        <taxon>Bacteria</taxon>
        <taxon>Pseudomonadati</taxon>
        <taxon>Pseudomonadota</taxon>
        <taxon>Alphaproteobacteria</taxon>
        <taxon>Hyphomicrobiales</taxon>
        <taxon>Phyllobacteriaceae</taxon>
        <taxon>Mesorhizobium</taxon>
    </lineage>
</organism>
<keyword evidence="2" id="KW-0479">Metal-binding</keyword>
<dbReference type="EMBL" id="JAVIIW010000016">
    <property type="protein sequence ID" value="MDX8479867.1"/>
    <property type="molecule type" value="Genomic_DNA"/>
</dbReference>
<dbReference type="PANTHER" id="PTHR37326">
    <property type="entry name" value="BLL3975 PROTEIN"/>
    <property type="match status" value="1"/>
</dbReference>
<dbReference type="Proteomes" id="UP001287059">
    <property type="component" value="Unassembled WGS sequence"/>
</dbReference>
<dbReference type="InterPro" id="IPR055438">
    <property type="entry name" value="AstE_AspA_cat"/>
</dbReference>
<accession>A0ABU4XYU9</accession>
<dbReference type="PANTHER" id="PTHR37326:SF1">
    <property type="entry name" value="BLL3975 PROTEIN"/>
    <property type="match status" value="1"/>
</dbReference>
<name>A0ABU4XYU9_9HYPH</name>
<evidence type="ECO:0000256" key="4">
    <source>
        <dbReference type="ARBA" id="ARBA00022833"/>
    </source>
</evidence>
<gene>
    <name evidence="6" type="ORF">RFN28_15450</name>
</gene>
<dbReference type="RefSeq" id="WP_320288185.1">
    <property type="nucleotide sequence ID" value="NZ_JAVIIW010000016.1"/>
</dbReference>
<comment type="cofactor">
    <cofactor evidence="1">
        <name>Zn(2+)</name>
        <dbReference type="ChEBI" id="CHEBI:29105"/>
    </cofactor>
</comment>
<dbReference type="Pfam" id="PF24827">
    <property type="entry name" value="AstE_AspA_cat"/>
    <property type="match status" value="1"/>
</dbReference>
<comment type="caution">
    <text evidence="6">The sequence shown here is derived from an EMBL/GenBank/DDBJ whole genome shotgun (WGS) entry which is preliminary data.</text>
</comment>
<dbReference type="InterPro" id="IPR043795">
    <property type="entry name" value="N-alpha-Ac-DABA-like"/>
</dbReference>